<proteinExistence type="predicted"/>
<dbReference type="EMBL" id="JAHDVG010000487">
    <property type="protein sequence ID" value="KAH1166462.1"/>
    <property type="molecule type" value="Genomic_DNA"/>
</dbReference>
<gene>
    <name evidence="2" type="ORF">KIL84_015634</name>
</gene>
<protein>
    <submittedName>
        <fullName evidence="2">Uncharacterized protein</fullName>
    </submittedName>
</protein>
<dbReference type="Proteomes" id="UP000827986">
    <property type="component" value="Unassembled WGS sequence"/>
</dbReference>
<evidence type="ECO:0000313" key="3">
    <source>
        <dbReference type="Proteomes" id="UP000827986"/>
    </source>
</evidence>
<feature type="region of interest" description="Disordered" evidence="1">
    <location>
        <begin position="1"/>
        <end position="28"/>
    </location>
</feature>
<sequence length="120" mass="13775">MAHYEQGTKCTSKRASNGQAGKGEAQKTGATKRCILPDTSTFLQLSGKKLCYVKEKVASQPGLYDDRLQDALFLLLPLQGYLQPWGIKNKYYYILWHRNLKVNFLPPRSQLRLKSFQYCL</sequence>
<dbReference type="AlphaFoldDB" id="A0A9D3WQV0"/>
<comment type="caution">
    <text evidence="2">The sequence shown here is derived from an EMBL/GenBank/DDBJ whole genome shotgun (WGS) entry which is preliminary data.</text>
</comment>
<evidence type="ECO:0000256" key="1">
    <source>
        <dbReference type="SAM" id="MobiDB-lite"/>
    </source>
</evidence>
<accession>A0A9D3WQV0</accession>
<organism evidence="2 3">
    <name type="scientific">Mauremys mutica</name>
    <name type="common">yellowpond turtle</name>
    <dbReference type="NCBI Taxonomy" id="74926"/>
    <lineage>
        <taxon>Eukaryota</taxon>
        <taxon>Metazoa</taxon>
        <taxon>Chordata</taxon>
        <taxon>Craniata</taxon>
        <taxon>Vertebrata</taxon>
        <taxon>Euteleostomi</taxon>
        <taxon>Archelosauria</taxon>
        <taxon>Testudinata</taxon>
        <taxon>Testudines</taxon>
        <taxon>Cryptodira</taxon>
        <taxon>Durocryptodira</taxon>
        <taxon>Testudinoidea</taxon>
        <taxon>Geoemydidae</taxon>
        <taxon>Geoemydinae</taxon>
        <taxon>Mauremys</taxon>
    </lineage>
</organism>
<name>A0A9D3WQV0_9SAUR</name>
<evidence type="ECO:0000313" key="2">
    <source>
        <dbReference type="EMBL" id="KAH1166462.1"/>
    </source>
</evidence>
<feature type="compositionally biased region" description="Polar residues" evidence="1">
    <location>
        <begin position="8"/>
        <end position="19"/>
    </location>
</feature>
<reference evidence="2" key="1">
    <citation type="submission" date="2021-09" db="EMBL/GenBank/DDBJ databases">
        <title>The genome of Mauremys mutica provides insights into the evolution of semi-aquatic lifestyle.</title>
        <authorList>
            <person name="Gong S."/>
            <person name="Gao Y."/>
        </authorList>
    </citation>
    <scope>NUCLEOTIDE SEQUENCE</scope>
    <source>
        <strain evidence="2">MM-2020</strain>
        <tissue evidence="2">Muscle</tissue>
    </source>
</reference>
<keyword evidence="3" id="KW-1185">Reference proteome</keyword>